<dbReference type="GO" id="GO:0016485">
    <property type="term" value="P:protein processing"/>
    <property type="evidence" value="ECO:0007669"/>
    <property type="project" value="TreeGrafter"/>
</dbReference>
<comment type="caution">
    <text evidence="10">The sequence shown here is derived from an EMBL/GenBank/DDBJ whole genome shotgun (WGS) entry which is preliminary data.</text>
</comment>
<evidence type="ECO:0000256" key="3">
    <source>
        <dbReference type="ARBA" id="ARBA00022670"/>
    </source>
</evidence>
<reference evidence="10" key="1">
    <citation type="journal article" date="2021" name="PeerJ">
        <title>Extensive microbial diversity within the chicken gut microbiome revealed by metagenomics and culture.</title>
        <authorList>
            <person name="Gilroy R."/>
            <person name="Ravi A."/>
            <person name="Getino M."/>
            <person name="Pursley I."/>
            <person name="Horton D.L."/>
            <person name="Alikhan N.F."/>
            <person name="Baker D."/>
            <person name="Gharbi K."/>
            <person name="Hall N."/>
            <person name="Watson M."/>
            <person name="Adriaenssens E.M."/>
            <person name="Foster-Nyarko E."/>
            <person name="Jarju S."/>
            <person name="Secka A."/>
            <person name="Antonio M."/>
            <person name="Oren A."/>
            <person name="Chaudhuri R.R."/>
            <person name="La Ragione R."/>
            <person name="Hildebrand F."/>
            <person name="Pallen M.J."/>
        </authorList>
    </citation>
    <scope>NUCLEOTIDE SEQUENCE</scope>
    <source>
        <strain evidence="10">5790</strain>
    </source>
</reference>
<reference evidence="10" key="2">
    <citation type="submission" date="2021-04" db="EMBL/GenBank/DDBJ databases">
        <authorList>
            <person name="Gilroy R."/>
        </authorList>
    </citation>
    <scope>NUCLEOTIDE SEQUENCE</scope>
    <source>
        <strain evidence="10">5790</strain>
    </source>
</reference>
<dbReference type="PRINTS" id="PR00786">
    <property type="entry name" value="NEPRILYSIN"/>
</dbReference>
<dbReference type="InterPro" id="IPR018497">
    <property type="entry name" value="Peptidase_M13_C"/>
</dbReference>
<dbReference type="Proteomes" id="UP000824162">
    <property type="component" value="Unassembled WGS sequence"/>
</dbReference>
<name>A0A9D1PRL2_9FIRM</name>
<evidence type="ECO:0000259" key="9">
    <source>
        <dbReference type="PROSITE" id="PS51272"/>
    </source>
</evidence>
<dbReference type="Pfam" id="PF05649">
    <property type="entry name" value="Peptidase_M13_N"/>
    <property type="match status" value="1"/>
</dbReference>
<evidence type="ECO:0000256" key="5">
    <source>
        <dbReference type="ARBA" id="ARBA00022737"/>
    </source>
</evidence>
<feature type="domain" description="SLH" evidence="9">
    <location>
        <begin position="158"/>
        <end position="219"/>
    </location>
</feature>
<keyword evidence="4" id="KW-0479">Metal-binding</keyword>
<dbReference type="Gene3D" id="1.10.1380.10">
    <property type="entry name" value="Neutral endopeptidase , domain2"/>
    <property type="match status" value="1"/>
</dbReference>
<evidence type="ECO:0000256" key="6">
    <source>
        <dbReference type="ARBA" id="ARBA00022801"/>
    </source>
</evidence>
<dbReference type="PANTHER" id="PTHR11733">
    <property type="entry name" value="ZINC METALLOPROTEASE FAMILY M13 NEPRILYSIN-RELATED"/>
    <property type="match status" value="1"/>
</dbReference>
<evidence type="ECO:0000256" key="2">
    <source>
        <dbReference type="ARBA" id="ARBA00007357"/>
    </source>
</evidence>
<keyword evidence="7" id="KW-0862">Zinc</keyword>
<comment type="similarity">
    <text evidence="2">Belongs to the peptidase M13 family.</text>
</comment>
<keyword evidence="5" id="KW-0677">Repeat</keyword>
<dbReference type="AlphaFoldDB" id="A0A9D1PRL2"/>
<keyword evidence="6" id="KW-0378">Hydrolase</keyword>
<organism evidence="10 11">
    <name type="scientific">Candidatus Monoglobus merdigallinarum</name>
    <dbReference type="NCBI Taxonomy" id="2838698"/>
    <lineage>
        <taxon>Bacteria</taxon>
        <taxon>Bacillati</taxon>
        <taxon>Bacillota</taxon>
        <taxon>Clostridia</taxon>
        <taxon>Monoglobales</taxon>
        <taxon>Monoglobaceae</taxon>
        <taxon>Monoglobus</taxon>
    </lineage>
</organism>
<dbReference type="PROSITE" id="PS51272">
    <property type="entry name" value="SLH"/>
    <property type="match status" value="2"/>
</dbReference>
<dbReference type="GO" id="GO:0004222">
    <property type="term" value="F:metalloendopeptidase activity"/>
    <property type="evidence" value="ECO:0007669"/>
    <property type="project" value="InterPro"/>
</dbReference>
<accession>A0A9D1PRL2</accession>
<evidence type="ECO:0000313" key="11">
    <source>
        <dbReference type="Proteomes" id="UP000824162"/>
    </source>
</evidence>
<dbReference type="InterPro" id="IPR008753">
    <property type="entry name" value="Peptidase_M13_N"/>
</dbReference>
<dbReference type="GO" id="GO:0046872">
    <property type="term" value="F:metal ion binding"/>
    <property type="evidence" value="ECO:0007669"/>
    <property type="project" value="UniProtKB-KW"/>
</dbReference>
<evidence type="ECO:0000256" key="4">
    <source>
        <dbReference type="ARBA" id="ARBA00022723"/>
    </source>
</evidence>
<dbReference type="InterPro" id="IPR001119">
    <property type="entry name" value="SLH_dom"/>
</dbReference>
<evidence type="ECO:0000313" key="10">
    <source>
        <dbReference type="EMBL" id="HIV86375.1"/>
    </source>
</evidence>
<dbReference type="PANTHER" id="PTHR11733:SF167">
    <property type="entry name" value="FI17812P1-RELATED"/>
    <property type="match status" value="1"/>
</dbReference>
<keyword evidence="3" id="KW-0645">Protease</keyword>
<dbReference type="EMBL" id="DXIJ01000131">
    <property type="protein sequence ID" value="HIV86375.1"/>
    <property type="molecule type" value="Genomic_DNA"/>
</dbReference>
<dbReference type="GO" id="GO:0005886">
    <property type="term" value="C:plasma membrane"/>
    <property type="evidence" value="ECO:0007669"/>
    <property type="project" value="TreeGrafter"/>
</dbReference>
<evidence type="ECO:0000256" key="7">
    <source>
        <dbReference type="ARBA" id="ARBA00022833"/>
    </source>
</evidence>
<protein>
    <submittedName>
        <fullName evidence="10">S-layer homology domain-containing protein</fullName>
    </submittedName>
</protein>
<dbReference type="SUPFAM" id="SSF55486">
    <property type="entry name" value="Metalloproteases ('zincins'), catalytic domain"/>
    <property type="match status" value="1"/>
</dbReference>
<gene>
    <name evidence="10" type="ORF">H9900_06175</name>
</gene>
<comment type="cofactor">
    <cofactor evidence="1">
        <name>Zn(2+)</name>
        <dbReference type="ChEBI" id="CHEBI:29105"/>
    </cofactor>
</comment>
<sequence length="854" mass="95800">MKRILSLFMTAIVFVFVSAPDFVYGQSLRDMLYQPAGRIVVQGESAAYETEEPDEEAPVLLPLADSDYVTRAQAVYFLVSALGNELKAVMPADLSVFGDYDEIDPEFLNSLGIAVSLGVINGSDDAYLHPNDYITRVEVFAIISRILANDDLPADKDDGSMFSDVPDWAAGDILRLKNAGFVRGYGDGTIGAEDYMIYEQLVIVRDRLVEYQNSLPANNLYKSDYYAYVNEQWLSETQLPDGYAKWSNAEQIAQNNAYRIQSIIGDIITDYYVGNIPEKGSNEQKILDIYRAAANEKYREEVGLEPIEPYLELIDNVNSIAELSYALAELEKAGFHSILPISVNSDFNDSSKYRITFEACYTGIETGVIKSGDYEEVENAYRSYITTLFIAAGDSPPGAMTKACEVTKLCIRLAEASMDEADWDNPVAINNVYTKSEINNLFSNINLENYLRALGYSRIDSVIVYDEELAHTINSVLTIENLDVIKAYIKAAVLDYSSLYLNSELFDAHQNYINEISGVESKVAPSAYAVSITQSLMGMELGEEYVERYFSAQSKKEIEDLAALIIETFKKRISELDWMSEQTKATAVEKLRAISVRIGYPEYIIGYKNDAFNVRSIDDGGSLMQYIIDYNRLRSRENTELINSNAAVDKSSWSLYPQSVNAYYDRANNCIVIPAGILQAPYYSPNAGFETNLGGIGTVIAHEITHAFDNVGSQFDKNGNLNDWWTAEDFTAFNEICRKFVSEYDKIEVMDGYTVDGMLTLSENIADIGAMACVLEIAGEGNPNLDELFKAYARTYRTVCTDTYAKMLLSTDEHAPNKVRVNMVLSNFEQFIELYRLKPGDGMYRSEEERLSIW</sequence>
<evidence type="ECO:0000256" key="8">
    <source>
        <dbReference type="ARBA" id="ARBA00023049"/>
    </source>
</evidence>
<dbReference type="Pfam" id="PF00395">
    <property type="entry name" value="SLH"/>
    <property type="match status" value="2"/>
</dbReference>
<proteinExistence type="inferred from homology"/>
<dbReference type="Pfam" id="PF01431">
    <property type="entry name" value="Peptidase_M13"/>
    <property type="match status" value="1"/>
</dbReference>
<dbReference type="CDD" id="cd08662">
    <property type="entry name" value="M13"/>
    <property type="match status" value="1"/>
</dbReference>
<dbReference type="InterPro" id="IPR042089">
    <property type="entry name" value="Peptidase_M13_dom_2"/>
</dbReference>
<feature type="domain" description="SLH" evidence="9">
    <location>
        <begin position="94"/>
        <end position="157"/>
    </location>
</feature>
<dbReference type="InterPro" id="IPR024079">
    <property type="entry name" value="MetalloPept_cat_dom_sf"/>
</dbReference>
<dbReference type="Gene3D" id="3.40.390.10">
    <property type="entry name" value="Collagenase (Catalytic Domain)"/>
    <property type="match status" value="1"/>
</dbReference>
<dbReference type="InterPro" id="IPR000718">
    <property type="entry name" value="Peptidase_M13"/>
</dbReference>
<keyword evidence="8" id="KW-0482">Metalloprotease</keyword>
<dbReference type="PROSITE" id="PS51885">
    <property type="entry name" value="NEPRILYSIN"/>
    <property type="match status" value="1"/>
</dbReference>
<evidence type="ECO:0000256" key="1">
    <source>
        <dbReference type="ARBA" id="ARBA00001947"/>
    </source>
</evidence>